<keyword evidence="3" id="KW-1185">Reference proteome</keyword>
<proteinExistence type="predicted"/>
<comment type="caution">
    <text evidence="2">The sequence shown here is derived from an EMBL/GenBank/DDBJ whole genome shotgun (WGS) entry which is preliminary data.</text>
</comment>
<organism evidence="2 3">
    <name type="scientific">Plutella xylostella</name>
    <name type="common">Diamondback moth</name>
    <name type="synonym">Plutella maculipennis</name>
    <dbReference type="NCBI Taxonomy" id="51655"/>
    <lineage>
        <taxon>Eukaryota</taxon>
        <taxon>Metazoa</taxon>
        <taxon>Ecdysozoa</taxon>
        <taxon>Arthropoda</taxon>
        <taxon>Hexapoda</taxon>
        <taxon>Insecta</taxon>
        <taxon>Pterygota</taxon>
        <taxon>Neoptera</taxon>
        <taxon>Endopterygota</taxon>
        <taxon>Lepidoptera</taxon>
        <taxon>Glossata</taxon>
        <taxon>Ditrysia</taxon>
        <taxon>Yponomeutoidea</taxon>
        <taxon>Plutellidae</taxon>
        <taxon>Plutella</taxon>
    </lineage>
</organism>
<feature type="compositionally biased region" description="Basic residues" evidence="1">
    <location>
        <begin position="1"/>
        <end position="11"/>
    </location>
</feature>
<dbReference type="EMBL" id="JAHIBW010000008">
    <property type="protein sequence ID" value="KAG7308667.1"/>
    <property type="molecule type" value="Genomic_DNA"/>
</dbReference>
<reference evidence="2 3" key="1">
    <citation type="submission" date="2021-06" db="EMBL/GenBank/DDBJ databases">
        <title>A haploid diamondback moth (Plutella xylostella L.) genome assembly resolves 31 chromosomes and identifies a diamide resistance mutation.</title>
        <authorList>
            <person name="Ward C.M."/>
            <person name="Perry K.D."/>
            <person name="Baker G."/>
            <person name="Powis K."/>
            <person name="Heckel D.G."/>
            <person name="Baxter S.W."/>
        </authorList>
    </citation>
    <scope>NUCLEOTIDE SEQUENCE [LARGE SCALE GENOMIC DNA]</scope>
    <source>
        <strain evidence="2 3">LV</strain>
        <tissue evidence="2">Single pupa</tissue>
    </source>
</reference>
<sequence>MNRHVRRRTRPHSAPPHRDTEHRAHIPTRLRSCACVPHHANDKTHKELVRFACISVSVQLQHCPPRLDSRYIQHSALCLRTCGHKRKSARKKRRKIIDSALVGRRVNREMELRASMERKLFNHASSSERRPLISLPVDCRSASHTNVTPPLRALAKTAE</sequence>
<evidence type="ECO:0000313" key="3">
    <source>
        <dbReference type="Proteomes" id="UP000823941"/>
    </source>
</evidence>
<evidence type="ECO:0000313" key="2">
    <source>
        <dbReference type="EMBL" id="KAG7308667.1"/>
    </source>
</evidence>
<evidence type="ECO:0000256" key="1">
    <source>
        <dbReference type="SAM" id="MobiDB-lite"/>
    </source>
</evidence>
<name>A0ABQ7QUF1_PLUXY</name>
<dbReference type="Proteomes" id="UP000823941">
    <property type="component" value="Chromosome 8"/>
</dbReference>
<gene>
    <name evidence="2" type="ORF">JYU34_005889</name>
</gene>
<accession>A0ABQ7QUF1</accession>
<feature type="region of interest" description="Disordered" evidence="1">
    <location>
        <begin position="1"/>
        <end position="23"/>
    </location>
</feature>
<protein>
    <submittedName>
        <fullName evidence="2">Uncharacterized protein</fullName>
    </submittedName>
</protein>